<evidence type="ECO:0000313" key="3">
    <source>
        <dbReference type="Proteomes" id="UP000664521"/>
    </source>
</evidence>
<name>A0A8H3G2U7_9LECA</name>
<dbReference type="AlphaFoldDB" id="A0A8H3G2U7"/>
<accession>A0A8H3G2U7</accession>
<keyword evidence="3" id="KW-1185">Reference proteome</keyword>
<organism evidence="2 3">
    <name type="scientific">Heterodermia speciosa</name>
    <dbReference type="NCBI Taxonomy" id="116794"/>
    <lineage>
        <taxon>Eukaryota</taxon>
        <taxon>Fungi</taxon>
        <taxon>Dikarya</taxon>
        <taxon>Ascomycota</taxon>
        <taxon>Pezizomycotina</taxon>
        <taxon>Lecanoromycetes</taxon>
        <taxon>OSLEUM clade</taxon>
        <taxon>Lecanoromycetidae</taxon>
        <taxon>Caliciales</taxon>
        <taxon>Physciaceae</taxon>
        <taxon>Heterodermia</taxon>
    </lineage>
</organism>
<dbReference type="Proteomes" id="UP000664521">
    <property type="component" value="Unassembled WGS sequence"/>
</dbReference>
<feature type="non-terminal residue" evidence="2">
    <location>
        <position position="1"/>
    </location>
</feature>
<dbReference type="EMBL" id="CAJPDS010000097">
    <property type="protein sequence ID" value="CAF9937046.1"/>
    <property type="molecule type" value="Genomic_DNA"/>
</dbReference>
<reference evidence="2" key="1">
    <citation type="submission" date="2021-03" db="EMBL/GenBank/DDBJ databases">
        <authorList>
            <person name="Tagirdzhanova G."/>
        </authorList>
    </citation>
    <scope>NUCLEOTIDE SEQUENCE</scope>
</reference>
<protein>
    <submittedName>
        <fullName evidence="2">Uncharacterized protein</fullName>
    </submittedName>
</protein>
<feature type="region of interest" description="Disordered" evidence="1">
    <location>
        <begin position="1"/>
        <end position="70"/>
    </location>
</feature>
<gene>
    <name evidence="2" type="ORF">HETSPECPRED_010542</name>
</gene>
<evidence type="ECO:0000313" key="2">
    <source>
        <dbReference type="EMBL" id="CAF9937046.1"/>
    </source>
</evidence>
<evidence type="ECO:0000256" key="1">
    <source>
        <dbReference type="SAM" id="MobiDB-lite"/>
    </source>
</evidence>
<feature type="compositionally biased region" description="Basic and acidic residues" evidence="1">
    <location>
        <begin position="27"/>
        <end position="38"/>
    </location>
</feature>
<proteinExistence type="predicted"/>
<comment type="caution">
    <text evidence="2">The sequence shown here is derived from an EMBL/GenBank/DDBJ whole genome shotgun (WGS) entry which is preliminary data.</text>
</comment>
<sequence>HRDLSSRQKTRGRSRNNDLQRITGNDRGARCDTRDRQQAHGGSRSQGDDLTGAHMSGPVQPSAHADHFRV</sequence>